<proteinExistence type="predicted"/>
<evidence type="ECO:0000313" key="3">
    <source>
        <dbReference type="Proteomes" id="UP000510660"/>
    </source>
</evidence>
<feature type="domain" description="Phage neck terminator protein gp12-like" evidence="1">
    <location>
        <begin position="21"/>
        <end position="141"/>
    </location>
</feature>
<gene>
    <name evidence="2" type="ORF">GTO85_05060</name>
</gene>
<evidence type="ECO:0000313" key="2">
    <source>
        <dbReference type="EMBL" id="QLL73782.1"/>
    </source>
</evidence>
<name>A0A7H9E9D5_9LACO</name>
<dbReference type="RefSeq" id="WP_180862030.1">
    <property type="nucleotide sequence ID" value="NZ_CP047415.1"/>
</dbReference>
<sequence length="186" mass="21284">MASNLPVLSDHFLVQYILGKLVNQVTGCELVEDANIDEMEDYPFFTFKWIDFDQEPNADWLGKHRQYICTMQIDCHSNSSVQAMNLARKLFEALHEVPYRRFFKQAYIVPQSIGNTGDRTTLQGINYDHDYGFDCSFTVTGGFEFLEKDLNFNVEDYAIESIKGTSSVVGSDTDNAFNVSKNKEEI</sequence>
<reference evidence="2 3" key="1">
    <citation type="submission" date="2020-01" db="EMBL/GenBank/DDBJ databases">
        <title>Complete and circular genome sequences of six lactobacillus isolates from horses.</title>
        <authorList>
            <person name="Hassan H.M."/>
        </authorList>
    </citation>
    <scope>NUCLEOTIDE SEQUENCE [LARGE SCALE GENOMIC DNA]</scope>
    <source>
        <strain evidence="2 3">1D</strain>
    </source>
</reference>
<protein>
    <recommendedName>
        <fullName evidence="1">Phage neck terminator protein gp12-like domain-containing protein</fullName>
    </recommendedName>
</protein>
<dbReference type="EMBL" id="CP047415">
    <property type="protein sequence ID" value="QLL73782.1"/>
    <property type="molecule type" value="Genomic_DNA"/>
</dbReference>
<organism evidence="2 3">
    <name type="scientific">Lactobacillus crispatus</name>
    <dbReference type="NCBI Taxonomy" id="47770"/>
    <lineage>
        <taxon>Bacteria</taxon>
        <taxon>Bacillati</taxon>
        <taxon>Bacillota</taxon>
        <taxon>Bacilli</taxon>
        <taxon>Lactobacillales</taxon>
        <taxon>Lactobacillaceae</taxon>
        <taxon>Lactobacillus</taxon>
    </lineage>
</organism>
<dbReference type="Pfam" id="PF23961">
    <property type="entry name" value="Phage_tail_terminator_9"/>
    <property type="match status" value="1"/>
</dbReference>
<dbReference type="AlphaFoldDB" id="A0A7H9E9D5"/>
<dbReference type="Proteomes" id="UP000510660">
    <property type="component" value="Chromosome"/>
</dbReference>
<accession>A0A7H9E9D5</accession>
<evidence type="ECO:0000259" key="1">
    <source>
        <dbReference type="Pfam" id="PF23961"/>
    </source>
</evidence>
<dbReference type="NCBIfam" id="NF047498">
    <property type="entry name" value="LIC_12616_fam"/>
    <property type="match status" value="1"/>
</dbReference>
<dbReference type="InterPro" id="IPR057087">
    <property type="entry name" value="Gp12-like"/>
</dbReference>